<reference evidence="2" key="1">
    <citation type="submission" date="2009-12" db="EMBL/GenBank/DDBJ databases">
        <authorList>
            <person name="Weinstock G."/>
            <person name="Sodergren E."/>
            <person name="Clifton S."/>
            <person name="Fulton L."/>
            <person name="Fulton B."/>
            <person name="Courtney L."/>
            <person name="Fronick C."/>
            <person name="Harrison M."/>
            <person name="Strong C."/>
            <person name="Farmer C."/>
            <person name="Delahaunty K."/>
            <person name="Markovic C."/>
            <person name="Hall O."/>
            <person name="Minx P."/>
            <person name="Tomlinson C."/>
            <person name="Mitreva M."/>
            <person name="Nelson J."/>
            <person name="Hou S."/>
            <person name="Wollam A."/>
            <person name="Pepin K.H."/>
            <person name="Johnson M."/>
            <person name="Bhonagiri V."/>
            <person name="Nash W.E."/>
            <person name="Warren W."/>
            <person name="Chinwalla A."/>
            <person name="Mardis E.R."/>
            <person name="Wilson R.K."/>
        </authorList>
    </citation>
    <scope>NUCLEOTIDE SEQUENCE [LARGE SCALE GENOMIC DNA]</scope>
    <source>
        <strain evidence="2">DSM 15176</strain>
    </source>
</reference>
<evidence type="ECO:0000313" key="3">
    <source>
        <dbReference type="Proteomes" id="UP000003438"/>
    </source>
</evidence>
<protein>
    <submittedName>
        <fullName evidence="2">Uncharacterized protein</fullName>
    </submittedName>
</protein>
<evidence type="ECO:0000256" key="1">
    <source>
        <dbReference type="SAM" id="MobiDB-lite"/>
    </source>
</evidence>
<dbReference type="AlphaFoldDB" id="D1PMD6"/>
<evidence type="ECO:0000313" key="2">
    <source>
        <dbReference type="EMBL" id="EFB75721.1"/>
    </source>
</evidence>
<dbReference type="EMBL" id="ACBY02000023">
    <property type="protein sequence ID" value="EFB75721.1"/>
    <property type="molecule type" value="Genomic_DNA"/>
</dbReference>
<accession>D1PMD6</accession>
<gene>
    <name evidence="2" type="ORF">SUBVAR_05496</name>
</gene>
<dbReference type="STRING" id="411471.SUBVAR_05496"/>
<proteinExistence type="predicted"/>
<feature type="region of interest" description="Disordered" evidence="1">
    <location>
        <begin position="70"/>
        <end position="90"/>
    </location>
</feature>
<dbReference type="HOGENOM" id="CLU_2439643_0_0_9"/>
<dbReference type="Proteomes" id="UP000003438">
    <property type="component" value="Unassembled WGS sequence"/>
</dbReference>
<keyword evidence="3" id="KW-1185">Reference proteome</keyword>
<organism evidence="2 3">
    <name type="scientific">Subdoligranulum variabile DSM 15176</name>
    <dbReference type="NCBI Taxonomy" id="411471"/>
    <lineage>
        <taxon>Bacteria</taxon>
        <taxon>Bacillati</taxon>
        <taxon>Bacillota</taxon>
        <taxon>Clostridia</taxon>
        <taxon>Eubacteriales</taxon>
        <taxon>Oscillospiraceae</taxon>
        <taxon>Subdoligranulum</taxon>
    </lineage>
</organism>
<name>D1PMD6_9FIRM</name>
<comment type="caution">
    <text evidence="2">The sequence shown here is derived from an EMBL/GenBank/DDBJ whole genome shotgun (WGS) entry which is preliminary data.</text>
</comment>
<sequence length="90" mass="9792">MYDTNQTFAPQKQRVCSAMAAEQTHTQTKRPSKHDALLFSASTFGPSATRVLFPTKQRFVSVLPRSMNSKAGLPALASRPGPASSRTIVQ</sequence>